<comment type="caution">
    <text evidence="2">The sequence shown here is derived from an EMBL/GenBank/DDBJ whole genome shotgun (WGS) entry which is preliminary data.</text>
</comment>
<dbReference type="InterPro" id="IPR036977">
    <property type="entry name" value="DNA_primase_Znf_CHC2"/>
</dbReference>
<evidence type="ECO:0000259" key="1">
    <source>
        <dbReference type="SMART" id="SM00778"/>
    </source>
</evidence>
<gene>
    <name evidence="2" type="ORF">theurythT_19300</name>
</gene>
<dbReference type="Proteomes" id="UP001157133">
    <property type="component" value="Unassembled WGS sequence"/>
</dbReference>
<feature type="domain" description="DNA primase/helicase Gp4 N-terminal Bacteriophage T7-like" evidence="1">
    <location>
        <begin position="29"/>
        <end position="65"/>
    </location>
</feature>
<dbReference type="SUPFAM" id="SSF57783">
    <property type="entry name" value="Zinc beta-ribbon"/>
    <property type="match status" value="1"/>
</dbReference>
<dbReference type="CDD" id="cd01029">
    <property type="entry name" value="TOPRIM_primases"/>
    <property type="match status" value="1"/>
</dbReference>
<dbReference type="InterPro" id="IPR034154">
    <property type="entry name" value="TOPRIM_DnaG/twinkle"/>
</dbReference>
<dbReference type="SMART" id="SM00778">
    <property type="entry name" value="Prim_Zn_Ribbon"/>
    <property type="match status" value="1"/>
</dbReference>
<dbReference type="EMBL" id="BSSU01000009">
    <property type="protein sequence ID" value="GLX82478.1"/>
    <property type="molecule type" value="Genomic_DNA"/>
</dbReference>
<accession>A0ABQ6H2S1</accession>
<organism evidence="2 3">
    <name type="scientific">Thalassotalea eurytherma</name>
    <dbReference type="NCBI Taxonomy" id="1144278"/>
    <lineage>
        <taxon>Bacteria</taxon>
        <taxon>Pseudomonadati</taxon>
        <taxon>Pseudomonadota</taxon>
        <taxon>Gammaproteobacteria</taxon>
        <taxon>Alteromonadales</taxon>
        <taxon>Colwelliaceae</taxon>
        <taxon>Thalassotalea</taxon>
    </lineage>
</organism>
<dbReference type="RefSeq" id="WP_284207846.1">
    <property type="nucleotide sequence ID" value="NZ_BSSU01000009.1"/>
</dbReference>
<name>A0ABQ6H2S1_9GAMM</name>
<sequence>MNIQDISIIANGRWESTLNSLRVHVPANNKHGACPICGGSDRFRFDDKEGRGTFYCNQCGAGDGFSLVSKALNLSFNDTVKEIKTVLGDSKPLQTPKTSQDKKPVNAVDKAYYILSKANTAFNHPYLTRKGIKPYGIGVSVKGDLVVPILSGKPDHELSSLQFIKPDGSKQMLGGGKIKGCFNAIGKHLPDETVLLCEGFATASTLFECTGLTTFYCFNANNLFLVAQMLVNEYKLKPIICADNDSHLKVNVGIEKAKDAALEFGLKAFAPDEKGDFNDLMLAKGKQAVVDTLVGVN</sequence>
<evidence type="ECO:0000313" key="3">
    <source>
        <dbReference type="Proteomes" id="UP001157133"/>
    </source>
</evidence>
<proteinExistence type="predicted"/>
<evidence type="ECO:0000313" key="2">
    <source>
        <dbReference type="EMBL" id="GLX82478.1"/>
    </source>
</evidence>
<dbReference type="InterPro" id="IPR013237">
    <property type="entry name" value="Phage_T7_Gp4_N"/>
</dbReference>
<protein>
    <recommendedName>
        <fullName evidence="1">DNA primase/helicase Gp4 N-terminal Bacteriophage T7-like domain-containing protein</fullName>
    </recommendedName>
</protein>
<dbReference type="Gene3D" id="3.90.580.10">
    <property type="entry name" value="Zinc finger, CHC2-type domain"/>
    <property type="match status" value="1"/>
</dbReference>
<reference evidence="2 3" key="1">
    <citation type="submission" date="2023-03" db="EMBL/GenBank/DDBJ databases">
        <title>Draft genome sequence of Thalassotalea eurytherma JCM 18482T.</title>
        <authorList>
            <person name="Sawabe T."/>
        </authorList>
    </citation>
    <scope>NUCLEOTIDE SEQUENCE [LARGE SCALE GENOMIC DNA]</scope>
    <source>
        <strain evidence="2 3">JCM 18482</strain>
    </source>
</reference>
<dbReference type="Pfam" id="PF08273">
    <property type="entry name" value="Zn_Ribbon_Prim"/>
    <property type="match status" value="1"/>
</dbReference>
<keyword evidence="3" id="KW-1185">Reference proteome</keyword>